<protein>
    <submittedName>
        <fullName evidence="1">Uncharacterized protein</fullName>
    </submittedName>
</protein>
<name>A0A7S4CX92_9EUGL</name>
<dbReference type="AlphaFoldDB" id="A0A7S4CX92"/>
<sequence>MTDMEITIEQQGQQLTFLECELNSPCGPIPLSLPNYAEQPMQGSSPPRWKKMLDATAPNAQCMLQSWIPSVIKKCLHYWITPETKRLNLQRVLSLLYRKDMPKQWWTGNLRKGLNKWDELSLYTVPVER</sequence>
<proteinExistence type="predicted"/>
<accession>A0A7S4CX92</accession>
<reference evidence="1" key="1">
    <citation type="submission" date="2021-01" db="EMBL/GenBank/DDBJ databases">
        <authorList>
            <person name="Corre E."/>
            <person name="Pelletier E."/>
            <person name="Niang G."/>
            <person name="Scheremetjew M."/>
            <person name="Finn R."/>
            <person name="Kale V."/>
            <person name="Holt S."/>
            <person name="Cochrane G."/>
            <person name="Meng A."/>
            <person name="Brown T."/>
            <person name="Cohen L."/>
        </authorList>
    </citation>
    <scope>NUCLEOTIDE SEQUENCE</scope>
    <source>
        <strain evidence="1">CCMP1594</strain>
    </source>
</reference>
<evidence type="ECO:0000313" key="1">
    <source>
        <dbReference type="EMBL" id="CAE0809358.1"/>
    </source>
</evidence>
<gene>
    <name evidence="1" type="ORF">EGYM00163_LOCUS20490</name>
</gene>
<organism evidence="1">
    <name type="scientific">Eutreptiella gymnastica</name>
    <dbReference type="NCBI Taxonomy" id="73025"/>
    <lineage>
        <taxon>Eukaryota</taxon>
        <taxon>Discoba</taxon>
        <taxon>Euglenozoa</taxon>
        <taxon>Euglenida</taxon>
        <taxon>Spirocuta</taxon>
        <taxon>Euglenophyceae</taxon>
        <taxon>Eutreptiales</taxon>
        <taxon>Eutreptiaceae</taxon>
        <taxon>Eutreptiella</taxon>
    </lineage>
</organism>
<dbReference type="EMBL" id="HBJA01057895">
    <property type="protein sequence ID" value="CAE0809358.1"/>
    <property type="molecule type" value="Transcribed_RNA"/>
</dbReference>